<accession>H3RBH9</accession>
<name>H3RBH9_PANSE</name>
<dbReference type="STRING" id="660596.DSJ_09900"/>
<evidence type="ECO:0000313" key="2">
    <source>
        <dbReference type="Proteomes" id="UP000005050"/>
    </source>
</evidence>
<sequence length="143" mass="16158">MEHGFKTNKDVIVWFGGAVPARAETTEIHFSKEPYAVHRDEAGERIGFTVIKILEGRFPDMDRVIPKSVDENATPALSAHYLSYPLKMFGKGSDLIRIRLAPSGETTACRLMFDRSVMEKFGNAQFVVMPMRYSIEDFPEVKA</sequence>
<proteinExistence type="predicted"/>
<reference evidence="1 2" key="1">
    <citation type="journal article" date="2012" name="Mol. Microbiol.">
        <title>The genetic and structural basis of two distinct terminal side branch residues in stewartan and amylovoran exopolysaccharides and their potential role in host adaptation.</title>
        <authorList>
            <person name="Wang X."/>
            <person name="Yang F."/>
            <person name="von Bodman S.B."/>
        </authorList>
    </citation>
    <scope>NUCLEOTIDE SEQUENCE [LARGE SCALE GENOMIC DNA]</scope>
    <source>
        <strain evidence="1 2">DC283</strain>
    </source>
</reference>
<organism evidence="1 2">
    <name type="scientific">Pantoea stewartii subsp. stewartii DC283</name>
    <dbReference type="NCBI Taxonomy" id="660596"/>
    <lineage>
        <taxon>Bacteria</taxon>
        <taxon>Pseudomonadati</taxon>
        <taxon>Pseudomonadota</taxon>
        <taxon>Gammaproteobacteria</taxon>
        <taxon>Enterobacterales</taxon>
        <taxon>Erwiniaceae</taxon>
        <taxon>Pantoea</taxon>
    </lineage>
</organism>
<dbReference type="PATRIC" id="fig|660596.6.peg.1330"/>
<evidence type="ECO:0000313" key="1">
    <source>
        <dbReference type="EMBL" id="EHU01318.1"/>
    </source>
</evidence>
<dbReference type="EMBL" id="AHIE01000008">
    <property type="protein sequence ID" value="EHU01318.1"/>
    <property type="molecule type" value="Genomic_DNA"/>
</dbReference>
<comment type="caution">
    <text evidence="1">The sequence shown here is derived from an EMBL/GenBank/DDBJ whole genome shotgun (WGS) entry which is preliminary data.</text>
</comment>
<dbReference type="AlphaFoldDB" id="H3RBH9"/>
<protein>
    <submittedName>
        <fullName evidence="1">Putative phage protein</fullName>
    </submittedName>
</protein>
<gene>
    <name evidence="1" type="ORF">CKS_4068</name>
</gene>
<dbReference type="Proteomes" id="UP000005050">
    <property type="component" value="Unassembled WGS sequence"/>
</dbReference>